<keyword evidence="2" id="KW-1185">Reference proteome</keyword>
<sequence>MPIRVKPSIGNTVIINKKYFDDNVFIAQYFPELKPGIPYTVESVTILIDDIWGIDKLKNTETGEIIDISTVEELKDYWCILDADDSYRVIG</sequence>
<dbReference type="Proteomes" id="UP000255697">
    <property type="component" value="Segment"/>
</dbReference>
<gene>
    <name evidence="1" type="ORF">Ac3_115</name>
</gene>
<organism evidence="1 2">
    <name type="scientific">Acinetobacter phage vB_ApiM_fHyAci03</name>
    <dbReference type="NCBI Taxonomy" id="2269366"/>
    <lineage>
        <taxon>Viruses</taxon>
        <taxon>Duplodnaviria</taxon>
        <taxon>Heunggongvirae</taxon>
        <taxon>Uroviricota</taxon>
        <taxon>Caudoviricetes</taxon>
        <taxon>Pantevenvirales</taxon>
        <taxon>Straboviridae</taxon>
        <taxon>Twarogvirinae</taxon>
        <taxon>Lazarusvirus</taxon>
        <taxon>Lazarusvirus fhyacithree</taxon>
    </lineage>
</organism>
<evidence type="ECO:0000313" key="1">
    <source>
        <dbReference type="EMBL" id="AXF40684.1"/>
    </source>
</evidence>
<name>A0A345AUV1_9CAUD</name>
<evidence type="ECO:0000313" key="2">
    <source>
        <dbReference type="Proteomes" id="UP000255697"/>
    </source>
</evidence>
<protein>
    <submittedName>
        <fullName evidence="1">Uncharacterized protein</fullName>
    </submittedName>
</protein>
<dbReference type="EMBL" id="MH460829">
    <property type="protein sequence ID" value="AXF40684.1"/>
    <property type="molecule type" value="Genomic_DNA"/>
</dbReference>
<accession>A0A345AUV1</accession>
<proteinExistence type="predicted"/>
<reference evidence="2" key="1">
    <citation type="submission" date="2018-06" db="EMBL/GenBank/DDBJ databases">
        <title>Whole genome analysis of phage vB_ApiM_fHyAci03 infecting Acinetobacter pittii.</title>
        <authorList>
            <person name="Kiljunen S."/>
            <person name="Wicklund A."/>
            <person name="Skurnik M."/>
        </authorList>
    </citation>
    <scope>NUCLEOTIDE SEQUENCE [LARGE SCALE GENOMIC DNA]</scope>
</reference>